<dbReference type="InterPro" id="IPR036390">
    <property type="entry name" value="WH_DNA-bd_sf"/>
</dbReference>
<dbReference type="InterPro" id="IPR000847">
    <property type="entry name" value="LysR_HTH_N"/>
</dbReference>
<evidence type="ECO:0000313" key="6">
    <source>
        <dbReference type="EMBL" id="GAA4341277.1"/>
    </source>
</evidence>
<keyword evidence="2" id="KW-0805">Transcription regulation</keyword>
<evidence type="ECO:0000313" key="7">
    <source>
        <dbReference type="Proteomes" id="UP001500975"/>
    </source>
</evidence>
<dbReference type="PANTHER" id="PTHR30537">
    <property type="entry name" value="HTH-TYPE TRANSCRIPTIONAL REGULATOR"/>
    <property type="match status" value="1"/>
</dbReference>
<evidence type="ECO:0000259" key="5">
    <source>
        <dbReference type="PROSITE" id="PS50931"/>
    </source>
</evidence>
<reference evidence="7" key="1">
    <citation type="journal article" date="2019" name="Int. J. Syst. Evol. Microbiol.">
        <title>The Global Catalogue of Microorganisms (GCM) 10K type strain sequencing project: providing services to taxonomists for standard genome sequencing and annotation.</title>
        <authorList>
            <consortium name="The Broad Institute Genomics Platform"/>
            <consortium name="The Broad Institute Genome Sequencing Center for Infectious Disease"/>
            <person name="Wu L."/>
            <person name="Ma J."/>
        </authorList>
    </citation>
    <scope>NUCLEOTIDE SEQUENCE [LARGE SCALE GENOMIC DNA]</scope>
    <source>
        <strain evidence="7">JCM 17804</strain>
    </source>
</reference>
<keyword evidence="3" id="KW-0238">DNA-binding</keyword>
<evidence type="ECO:0000256" key="1">
    <source>
        <dbReference type="ARBA" id="ARBA00009437"/>
    </source>
</evidence>
<dbReference type="Proteomes" id="UP001500975">
    <property type="component" value="Unassembled WGS sequence"/>
</dbReference>
<dbReference type="Pfam" id="PF03466">
    <property type="entry name" value="LysR_substrate"/>
    <property type="match status" value="1"/>
</dbReference>
<dbReference type="SUPFAM" id="SSF53850">
    <property type="entry name" value="Periplasmic binding protein-like II"/>
    <property type="match status" value="1"/>
</dbReference>
<dbReference type="PRINTS" id="PR00039">
    <property type="entry name" value="HTHLYSR"/>
</dbReference>
<dbReference type="InterPro" id="IPR058163">
    <property type="entry name" value="LysR-type_TF_proteobact-type"/>
</dbReference>
<proteinExistence type="inferred from homology"/>
<organism evidence="6 7">
    <name type="scientific">Variovorax defluvii</name>
    <dbReference type="NCBI Taxonomy" id="913761"/>
    <lineage>
        <taxon>Bacteria</taxon>
        <taxon>Pseudomonadati</taxon>
        <taxon>Pseudomonadota</taxon>
        <taxon>Betaproteobacteria</taxon>
        <taxon>Burkholderiales</taxon>
        <taxon>Comamonadaceae</taxon>
        <taxon>Variovorax</taxon>
    </lineage>
</organism>
<dbReference type="EMBL" id="BAABGJ010000019">
    <property type="protein sequence ID" value="GAA4341277.1"/>
    <property type="molecule type" value="Genomic_DNA"/>
</dbReference>
<dbReference type="InterPro" id="IPR036388">
    <property type="entry name" value="WH-like_DNA-bd_sf"/>
</dbReference>
<protein>
    <submittedName>
        <fullName evidence="6">LysR substrate-binding domain-containing protein</fullName>
    </submittedName>
</protein>
<feature type="domain" description="HTH lysR-type" evidence="5">
    <location>
        <begin position="13"/>
        <end position="70"/>
    </location>
</feature>
<dbReference type="PANTHER" id="PTHR30537:SF74">
    <property type="entry name" value="HTH-TYPE TRANSCRIPTIONAL REGULATOR TRPI"/>
    <property type="match status" value="1"/>
</dbReference>
<evidence type="ECO:0000256" key="3">
    <source>
        <dbReference type="ARBA" id="ARBA00023125"/>
    </source>
</evidence>
<dbReference type="SUPFAM" id="SSF46785">
    <property type="entry name" value="Winged helix' DNA-binding domain"/>
    <property type="match status" value="1"/>
</dbReference>
<dbReference type="InterPro" id="IPR005119">
    <property type="entry name" value="LysR_subst-bd"/>
</dbReference>
<dbReference type="PROSITE" id="PS50931">
    <property type="entry name" value="HTH_LYSR"/>
    <property type="match status" value="1"/>
</dbReference>
<evidence type="ECO:0000256" key="4">
    <source>
        <dbReference type="ARBA" id="ARBA00023163"/>
    </source>
</evidence>
<dbReference type="Gene3D" id="1.10.10.10">
    <property type="entry name" value="Winged helix-like DNA-binding domain superfamily/Winged helix DNA-binding domain"/>
    <property type="match status" value="1"/>
</dbReference>
<dbReference type="Pfam" id="PF00126">
    <property type="entry name" value="HTH_1"/>
    <property type="match status" value="1"/>
</dbReference>
<accession>A0ABP8HMF1</accession>
<name>A0ABP8HMF1_9BURK</name>
<gene>
    <name evidence="6" type="ORF">GCM10023165_21830</name>
</gene>
<evidence type="ECO:0000256" key="2">
    <source>
        <dbReference type="ARBA" id="ARBA00023015"/>
    </source>
</evidence>
<keyword evidence="4" id="KW-0804">Transcription</keyword>
<keyword evidence="7" id="KW-1185">Reference proteome</keyword>
<sequence>MREKIARMPSREPPLNAVRVFVAAGRQLSFTRAAAELHVTHGAVSRQIRSLEKFLGVALFERRIRQVALTAEGQQFYAEVEPALAQINAAARALARPAAGRAAVRINVRPSFALRWLIPRLPDFVERYPDIEPQVVTSTRPPGQEAEGFDVAVRRGLEGWHPAMQVHPFLEDEVLVVGAPALFAMQPLEDVRGLASHVLLSAKTRKSDWDDWRRHFGAPRARPAGRLQFDHLHFVMQAAVDGLGLALAPASLLAHDLESKRLQAGLPEMRMPLTRYYYGLAPGASPEARCVTEWFEEMRRAQRRAGSVD</sequence>
<comment type="caution">
    <text evidence="6">The sequence shown here is derived from an EMBL/GenBank/DDBJ whole genome shotgun (WGS) entry which is preliminary data.</text>
</comment>
<dbReference type="Gene3D" id="3.40.190.10">
    <property type="entry name" value="Periplasmic binding protein-like II"/>
    <property type="match status" value="2"/>
</dbReference>
<comment type="similarity">
    <text evidence="1">Belongs to the LysR transcriptional regulatory family.</text>
</comment>